<reference evidence="3" key="1">
    <citation type="journal article" date="2015" name="Nature">
        <title>Complex archaea that bridge the gap between prokaryotes and eukaryotes.</title>
        <authorList>
            <person name="Spang A."/>
            <person name="Saw J.H."/>
            <person name="Jorgensen S.L."/>
            <person name="Zaremba-Niedzwiedzka K."/>
            <person name="Martijn J."/>
            <person name="Lind A.E."/>
            <person name="van Eijk R."/>
            <person name="Schleper C."/>
            <person name="Guy L."/>
            <person name="Ettema T.J."/>
        </authorList>
    </citation>
    <scope>NUCLEOTIDE SEQUENCE</scope>
</reference>
<sequence length="488" mass="56647">MDNKINTSCSKKGSRKNTGEGNYGTMDNFFEDIKSGSIEIERDSFASKSGLPYDEEIVVKDPNGIVCKVKIGSIENSWKNLKILSINKFDSPKFGSPKFVPITNFLKRETSFLLKIRLLDGRQIVCSQNHIFPKMVISINVKSYNSPESSFSIKYVNAKELKERDNLLVLHKIPFTSNVPKYIFIPKLLNWEHKWIGIKRSDYLKFSYRKNQRTNNPLIQLINSKFQYSRVGKKYRTLWSNLSNSEKHFLEMEAKKNHVEILIKIHENVGFWYSSIVPLTDDFFRYLGWYVAEGSTEKNRVTISQSKEKNYNNWIEIIDLLKRLGFPVSICGQDMIRINSNVLTELTIELCLKLAQNKKIPFELIMNNSRIRAFLETYYKGDGCQLRGELKKYTTTSQQLKNDLVSILGATGHFCSIWYPSSSDNCYRITETDGKHYRRKYLGLLKFNSTTPIRIKSIRKVKENYDVFNLNTENGWFVSTNGILVQDS</sequence>
<dbReference type="InterPro" id="IPR027434">
    <property type="entry name" value="Homing_endonucl"/>
</dbReference>
<evidence type="ECO:0000313" key="3">
    <source>
        <dbReference type="EMBL" id="KKM87267.1"/>
    </source>
</evidence>
<feature type="compositionally biased region" description="Polar residues" evidence="1">
    <location>
        <begin position="1"/>
        <end position="11"/>
    </location>
</feature>
<name>A0A0F9P1B1_9ZZZZ</name>
<dbReference type="InterPro" id="IPR036844">
    <property type="entry name" value="Hint_dom_sf"/>
</dbReference>
<dbReference type="AlphaFoldDB" id="A0A0F9P1B1"/>
<accession>A0A0F9P1B1</accession>
<feature type="domain" description="DOD-type homing endonuclease" evidence="2">
    <location>
        <begin position="286"/>
        <end position="413"/>
    </location>
</feature>
<evidence type="ECO:0000256" key="1">
    <source>
        <dbReference type="SAM" id="MobiDB-lite"/>
    </source>
</evidence>
<dbReference type="GO" id="GO:0004519">
    <property type="term" value="F:endonuclease activity"/>
    <property type="evidence" value="ECO:0007669"/>
    <property type="project" value="InterPro"/>
</dbReference>
<comment type="caution">
    <text evidence="3">The sequence shown here is derived from an EMBL/GenBank/DDBJ whole genome shotgun (WGS) entry which is preliminary data.</text>
</comment>
<gene>
    <name evidence="3" type="ORF">LCGC14_1270610</name>
</gene>
<dbReference type="PROSITE" id="PS50819">
    <property type="entry name" value="INTEIN_ENDONUCLEASE"/>
    <property type="match status" value="1"/>
</dbReference>
<dbReference type="InterPro" id="IPR004042">
    <property type="entry name" value="Intein_endonuc_central"/>
</dbReference>
<evidence type="ECO:0000259" key="2">
    <source>
        <dbReference type="PROSITE" id="PS50819"/>
    </source>
</evidence>
<proteinExistence type="predicted"/>
<dbReference type="Gene3D" id="2.170.16.10">
    <property type="entry name" value="Hedgehog/Intein (Hint) domain"/>
    <property type="match status" value="1"/>
</dbReference>
<dbReference type="Gene3D" id="3.10.28.10">
    <property type="entry name" value="Homing endonucleases"/>
    <property type="match status" value="1"/>
</dbReference>
<dbReference type="SUPFAM" id="SSF51294">
    <property type="entry name" value="Hedgehog/intein (Hint) domain"/>
    <property type="match status" value="1"/>
</dbReference>
<feature type="region of interest" description="Disordered" evidence="1">
    <location>
        <begin position="1"/>
        <end position="20"/>
    </location>
</feature>
<protein>
    <recommendedName>
        <fullName evidence="2">DOD-type homing endonuclease domain-containing protein</fullName>
    </recommendedName>
</protein>
<dbReference type="EMBL" id="LAZR01007126">
    <property type="protein sequence ID" value="KKM87267.1"/>
    <property type="molecule type" value="Genomic_DNA"/>
</dbReference>
<organism evidence="3">
    <name type="scientific">marine sediment metagenome</name>
    <dbReference type="NCBI Taxonomy" id="412755"/>
    <lineage>
        <taxon>unclassified sequences</taxon>
        <taxon>metagenomes</taxon>
        <taxon>ecological metagenomes</taxon>
    </lineage>
</organism>